<dbReference type="SUPFAM" id="SSF52540">
    <property type="entry name" value="P-loop containing nucleoside triphosphate hydrolases"/>
    <property type="match status" value="1"/>
</dbReference>
<sequence>MKTIKLDSLKIHNFKGIRDFELKAEGEPIAVSGANATGKTTIFDAFTWLLFGKNSEDAKKFNVKPLDDQGSEVLGLEPEVEATFEIDGQQKTLRRVLKENWVKPKGQLEKQRKPDTTKLYIDDVPQKLKEYSEYINSLINEDAFKMITNPAAFTALHWEKQRNVLTDIAGELTDQEIIKSDSKLKDLSDLLGDHSVSEQKKIVASQKRQIKKDIESIPSRIDEAERGKPELISTPQPQLREIVETYKLNLSKAREDVVQAQNMDATVELALKKDQLQSSLQVKKNNFDAGIQLKIGGLKEDYDKQLDKQREAKQIMDNAKLEFLKMAAFVDGLKEDREDLLKQYHAEKEIKFDEGSTVCEMCGQPLPADKVEEIKDSFNQKHSEKLADILAKGKEEASKIKEYEKKFEDAKAKSKKLKVKFNDAKQHADELKQELDAEQAQLPVFEDSQEYQDTQKQIADIEEQINGGQASNDKAIQEAQAKVSDIENKLEKVQVELRKYEQVNTQDQRIKELEDEEANLKQKFNELDKTEYLIDQFTRTKVSMLEKLINKRFKLVSFKLFNLQKNGELDETCEALVDGVPYSDLNNAARINAGLDIINTLSDYYQVQAPIFIDNAESVNDILETEAQQIALVVTKAKKLTVKAA</sequence>
<comment type="similarity">
    <text evidence="1">Belongs to the SMC family. SbcC subfamily.</text>
</comment>
<feature type="coiled-coil region" evidence="4">
    <location>
        <begin position="393"/>
        <end position="448"/>
    </location>
</feature>
<comment type="caution">
    <text evidence="6">The sequence shown here is derived from an EMBL/GenBank/DDBJ whole genome shotgun (WGS) entry which is preliminary data.</text>
</comment>
<accession>A0ABR5PLP7</accession>
<gene>
    <name evidence="6" type="ORF">FC65_GL000660</name>
</gene>
<dbReference type="RefSeq" id="WP_056971448.1">
    <property type="nucleotide sequence ID" value="NZ_AZFI01000017.1"/>
</dbReference>
<keyword evidence="4" id="KW-0175">Coiled coil</keyword>
<feature type="domain" description="Rad50/SbcC-type AAA" evidence="5">
    <location>
        <begin position="8"/>
        <end position="225"/>
    </location>
</feature>
<evidence type="ECO:0000256" key="4">
    <source>
        <dbReference type="SAM" id="Coils"/>
    </source>
</evidence>
<reference evidence="6 7" key="1">
    <citation type="journal article" date="2015" name="Genome Announc.">
        <title>Expanding the biotechnology potential of lactobacilli through comparative genomics of 213 strains and associated genera.</title>
        <authorList>
            <person name="Sun Z."/>
            <person name="Harris H.M."/>
            <person name="McCann A."/>
            <person name="Guo C."/>
            <person name="Argimon S."/>
            <person name="Zhang W."/>
            <person name="Yang X."/>
            <person name="Jeffery I.B."/>
            <person name="Cooney J.C."/>
            <person name="Kagawa T.F."/>
            <person name="Liu W."/>
            <person name="Song Y."/>
            <person name="Salvetti E."/>
            <person name="Wrobel A."/>
            <person name="Rasinkangas P."/>
            <person name="Parkhill J."/>
            <person name="Rea M.C."/>
            <person name="O'Sullivan O."/>
            <person name="Ritari J."/>
            <person name="Douillard F.P."/>
            <person name="Paul Ross R."/>
            <person name="Yang R."/>
            <person name="Briner A.E."/>
            <person name="Felis G.E."/>
            <person name="de Vos W.M."/>
            <person name="Barrangou R."/>
            <person name="Klaenhammer T.R."/>
            <person name="Caufield P.W."/>
            <person name="Cui Y."/>
            <person name="Zhang H."/>
            <person name="O'Toole P.W."/>
        </authorList>
    </citation>
    <scope>NUCLEOTIDE SEQUENCE [LARGE SCALE GENOMIC DNA]</scope>
    <source>
        <strain evidence="6 7">DSM 15836</strain>
    </source>
</reference>
<organism evidence="6 7">
    <name type="scientific">Ligilactobacillus acidipiscis DSM 15836</name>
    <dbReference type="NCBI Taxonomy" id="1423716"/>
    <lineage>
        <taxon>Bacteria</taxon>
        <taxon>Bacillati</taxon>
        <taxon>Bacillota</taxon>
        <taxon>Bacilli</taxon>
        <taxon>Lactobacillales</taxon>
        <taxon>Lactobacillaceae</taxon>
        <taxon>Ligilactobacillus</taxon>
    </lineage>
</organism>
<proteinExistence type="inferred from homology"/>
<name>A0ABR5PLP7_9LACO</name>
<evidence type="ECO:0000313" key="6">
    <source>
        <dbReference type="EMBL" id="KRM30323.1"/>
    </source>
</evidence>
<comment type="subunit">
    <text evidence="2">Heterodimer of SbcC and SbcD.</text>
</comment>
<dbReference type="PANTHER" id="PTHR32114:SF2">
    <property type="entry name" value="ABC TRANSPORTER ABCH.3"/>
    <property type="match status" value="1"/>
</dbReference>
<dbReference type="InterPro" id="IPR027417">
    <property type="entry name" value="P-loop_NTPase"/>
</dbReference>
<protein>
    <recommendedName>
        <fullName evidence="3">Nuclease SbcCD subunit C</fullName>
    </recommendedName>
</protein>
<dbReference type="EMBL" id="AZFI01000017">
    <property type="protein sequence ID" value="KRM30323.1"/>
    <property type="molecule type" value="Genomic_DNA"/>
</dbReference>
<evidence type="ECO:0000313" key="7">
    <source>
        <dbReference type="Proteomes" id="UP000051217"/>
    </source>
</evidence>
<dbReference type="InterPro" id="IPR038729">
    <property type="entry name" value="Rad50/SbcC_AAA"/>
</dbReference>
<evidence type="ECO:0000256" key="1">
    <source>
        <dbReference type="ARBA" id="ARBA00006930"/>
    </source>
</evidence>
<dbReference type="PANTHER" id="PTHR32114">
    <property type="entry name" value="ABC TRANSPORTER ABCH.3"/>
    <property type="match status" value="1"/>
</dbReference>
<evidence type="ECO:0000259" key="5">
    <source>
        <dbReference type="Pfam" id="PF13476"/>
    </source>
</evidence>
<evidence type="ECO:0000256" key="2">
    <source>
        <dbReference type="ARBA" id="ARBA00011322"/>
    </source>
</evidence>
<dbReference type="Gene3D" id="3.40.50.300">
    <property type="entry name" value="P-loop containing nucleotide triphosphate hydrolases"/>
    <property type="match status" value="1"/>
</dbReference>
<dbReference type="Proteomes" id="UP000051217">
    <property type="component" value="Unassembled WGS sequence"/>
</dbReference>
<dbReference type="Pfam" id="PF13476">
    <property type="entry name" value="AAA_23"/>
    <property type="match status" value="1"/>
</dbReference>
<feature type="coiled-coil region" evidence="4">
    <location>
        <begin position="476"/>
        <end position="533"/>
    </location>
</feature>
<evidence type="ECO:0000256" key="3">
    <source>
        <dbReference type="ARBA" id="ARBA00013368"/>
    </source>
</evidence>
<keyword evidence="7" id="KW-1185">Reference proteome</keyword>